<reference evidence="2" key="1">
    <citation type="submission" date="2023-02" db="EMBL/GenBank/DDBJ databases">
        <title>Tahibacter soli sp. nov. isolated from soil.</title>
        <authorList>
            <person name="Baek J.H."/>
            <person name="Lee J.K."/>
            <person name="Choi D.G."/>
            <person name="Jeon C.O."/>
        </authorList>
    </citation>
    <scope>NUCLEOTIDE SEQUENCE</scope>
    <source>
        <strain evidence="2">BL</strain>
    </source>
</reference>
<comment type="caution">
    <text evidence="2">The sequence shown here is derived from an EMBL/GenBank/DDBJ whole genome shotgun (WGS) entry which is preliminary data.</text>
</comment>
<feature type="transmembrane region" description="Helical" evidence="1">
    <location>
        <begin position="234"/>
        <end position="255"/>
    </location>
</feature>
<dbReference type="Proteomes" id="UP001139971">
    <property type="component" value="Unassembled WGS sequence"/>
</dbReference>
<keyword evidence="1" id="KW-0812">Transmembrane</keyword>
<proteinExistence type="predicted"/>
<evidence type="ECO:0000313" key="2">
    <source>
        <dbReference type="EMBL" id="MDC8011750.1"/>
    </source>
</evidence>
<dbReference type="EMBL" id="JAOVZO020000003">
    <property type="protein sequence ID" value="MDC8011750.1"/>
    <property type="molecule type" value="Genomic_DNA"/>
</dbReference>
<name>A0A9X3YII3_9GAMM</name>
<feature type="transmembrane region" description="Helical" evidence="1">
    <location>
        <begin position="208"/>
        <end position="227"/>
    </location>
</feature>
<dbReference type="RefSeq" id="WP_263542961.1">
    <property type="nucleotide sequence ID" value="NZ_JAOVZO020000003.1"/>
</dbReference>
<dbReference type="AlphaFoldDB" id="A0A9X3YII3"/>
<sequence>MRARLAVALVVWWIVCLVWFARIPVTAPLVPAQREAFAGASFRSAIGDAGIDGQALSVTAMDDKDGVLLVRRVDIVAAERPVLRYRVGNFPSTMELALVFRRADAPGDTFSTTLTTPRGEVGTIDLATEREWRGRIVEVGFAAYAVAQSAPPATAFRPYRFLDATFESPSWRGALGATATEWFGRRYWALMSMSALGPDAPRVRSRSLILFAAAGVLGSIALAAWLGGWRERRLLRFAIVASVCAWVALDLRWLLTLTDRHAGTRAAYAGHDWRQRQALQPDRGVAAAAARVREALGDKLGQVRLLVDAPSDYERARLVYHLLPANAAPINLLVYARKNYPGVYLVTYERDASNYDAEKGLLTLLDETTEPAERLIDEPPLQLYRLRQAGAP</sequence>
<evidence type="ECO:0000313" key="3">
    <source>
        <dbReference type="Proteomes" id="UP001139971"/>
    </source>
</evidence>
<keyword evidence="1" id="KW-1133">Transmembrane helix</keyword>
<keyword evidence="3" id="KW-1185">Reference proteome</keyword>
<accession>A0A9X3YII3</accession>
<organism evidence="2 3">
    <name type="scientific">Tahibacter soli</name>
    <dbReference type="NCBI Taxonomy" id="2983605"/>
    <lineage>
        <taxon>Bacteria</taxon>
        <taxon>Pseudomonadati</taxon>
        <taxon>Pseudomonadota</taxon>
        <taxon>Gammaproteobacteria</taxon>
        <taxon>Lysobacterales</taxon>
        <taxon>Rhodanobacteraceae</taxon>
        <taxon>Tahibacter</taxon>
    </lineage>
</organism>
<evidence type="ECO:0000256" key="1">
    <source>
        <dbReference type="SAM" id="Phobius"/>
    </source>
</evidence>
<gene>
    <name evidence="2" type="ORF">OD750_004235</name>
</gene>
<keyword evidence="1" id="KW-0472">Membrane</keyword>
<protein>
    <submittedName>
        <fullName evidence="2">Uncharacterized protein</fullName>
    </submittedName>
</protein>